<comment type="subcellular location">
    <subcellularLocation>
        <location evidence="1">Membrane</location>
    </subcellularLocation>
</comment>
<dbReference type="Proteomes" id="UP000027604">
    <property type="component" value="Chromosome I"/>
</dbReference>
<dbReference type="RefSeq" id="WP_051780549.1">
    <property type="nucleotide sequence ID" value="NZ_BCTH01000002.1"/>
</dbReference>
<dbReference type="eggNOG" id="COG0702">
    <property type="taxonomic scope" value="Bacteria"/>
</dbReference>
<dbReference type="PANTHER" id="PTHR14097">
    <property type="entry name" value="OXIDOREDUCTASE HTATIP2"/>
    <property type="match status" value="1"/>
</dbReference>
<evidence type="ECO:0000313" key="4">
    <source>
        <dbReference type="Proteomes" id="UP000027604"/>
    </source>
</evidence>
<dbReference type="AlphaFoldDB" id="W0V5Q6"/>
<dbReference type="EMBL" id="HG322949">
    <property type="protein sequence ID" value="CDG82592.1"/>
    <property type="molecule type" value="Genomic_DNA"/>
</dbReference>
<dbReference type="Gene3D" id="3.40.50.720">
    <property type="entry name" value="NAD(P)-binding Rossmann-like Domain"/>
    <property type="match status" value="1"/>
</dbReference>
<dbReference type="GO" id="GO:0016020">
    <property type="term" value="C:membrane"/>
    <property type="evidence" value="ECO:0007669"/>
    <property type="project" value="UniProtKB-SubCell"/>
</dbReference>
<sequence length="214" mass="23236">MNIILTGATGFAGGEVLSALLADPAVHQVTALVRRGLGVAHPKLKEVIVNDFLDYSALTSSLQADACIWCLGVSQTEVSKEDYIKITFDYALAAARAMLAINPQLRFCFVSGRSSDQDEKSLTLQGNIKGRTEKHLSALSPNVFIFRPAFIKPARPGTARPWIPKLFEPVAWVVDHFTDGFSVDTGALARCLIGVAKNGGGQRIYDNAAIRQYR</sequence>
<feature type="domain" description="NAD-dependent epimerase/dehydratase" evidence="2">
    <location>
        <begin position="3"/>
        <end position="112"/>
    </location>
</feature>
<dbReference type="STRING" id="1349767.GJA_1956"/>
<accession>W0V5Q6</accession>
<evidence type="ECO:0000259" key="2">
    <source>
        <dbReference type="Pfam" id="PF01370"/>
    </source>
</evidence>
<reference evidence="3" key="1">
    <citation type="journal article" date="2015" name="Genome Announc.">
        <title>Genome Sequence of Mushroom Soft-Rot Pathogen Janthinobacterium agaricidamnosum.</title>
        <authorList>
            <person name="Graupner K."/>
            <person name="Lackner G."/>
            <person name="Hertweck C."/>
        </authorList>
    </citation>
    <scope>NUCLEOTIDE SEQUENCE [LARGE SCALE GENOMIC DNA]</scope>
    <source>
        <strain evidence="3">DSM 9628</strain>
    </source>
</reference>
<dbReference type="OrthoDB" id="7352421at2"/>
<dbReference type="KEGG" id="jag:GJA_1956"/>
<dbReference type="PATRIC" id="fig|1349767.4.peg.3725"/>
<keyword evidence="4" id="KW-1185">Reference proteome</keyword>
<organism evidence="3 4">
    <name type="scientific">Janthinobacterium agaricidamnosum NBRC 102515 = DSM 9628</name>
    <dbReference type="NCBI Taxonomy" id="1349767"/>
    <lineage>
        <taxon>Bacteria</taxon>
        <taxon>Pseudomonadati</taxon>
        <taxon>Pseudomonadota</taxon>
        <taxon>Betaproteobacteria</taxon>
        <taxon>Burkholderiales</taxon>
        <taxon>Oxalobacteraceae</taxon>
        <taxon>Janthinobacterium</taxon>
    </lineage>
</organism>
<name>W0V5Q6_9BURK</name>
<proteinExistence type="predicted"/>
<dbReference type="InterPro" id="IPR036291">
    <property type="entry name" value="NAD(P)-bd_dom_sf"/>
</dbReference>
<dbReference type="InterPro" id="IPR001509">
    <property type="entry name" value="Epimerase_deHydtase"/>
</dbReference>
<dbReference type="SUPFAM" id="SSF51735">
    <property type="entry name" value="NAD(P)-binding Rossmann-fold domains"/>
    <property type="match status" value="1"/>
</dbReference>
<dbReference type="HOGENOM" id="CLU_071330_0_1_4"/>
<evidence type="ECO:0000313" key="3">
    <source>
        <dbReference type="EMBL" id="CDG82592.1"/>
    </source>
</evidence>
<protein>
    <recommendedName>
        <fullName evidence="2">NAD-dependent epimerase/dehydratase domain-containing protein</fullName>
    </recommendedName>
</protein>
<gene>
    <name evidence="3" type="ORF">GJA_1956</name>
</gene>
<dbReference type="PANTHER" id="PTHR14097:SF8">
    <property type="entry name" value="NAD(P)-BINDING DOMAIN-CONTAINING PROTEIN"/>
    <property type="match status" value="1"/>
</dbReference>
<evidence type="ECO:0000256" key="1">
    <source>
        <dbReference type="ARBA" id="ARBA00004370"/>
    </source>
</evidence>
<dbReference type="Pfam" id="PF01370">
    <property type="entry name" value="Epimerase"/>
    <property type="match status" value="1"/>
</dbReference>